<dbReference type="InterPro" id="IPR050406">
    <property type="entry name" value="FGGY_Carb_Kinase"/>
</dbReference>
<evidence type="ECO:0000259" key="5">
    <source>
        <dbReference type="Pfam" id="PF02782"/>
    </source>
</evidence>
<dbReference type="Pfam" id="PF00370">
    <property type="entry name" value="FGGY_N"/>
    <property type="match status" value="1"/>
</dbReference>
<proteinExistence type="inferred from homology"/>
<keyword evidence="7" id="KW-1185">Reference proteome</keyword>
<dbReference type="InterPro" id="IPR043129">
    <property type="entry name" value="ATPase_NBD"/>
</dbReference>
<gene>
    <name evidence="6" type="ORF">LPC04_06055</name>
</gene>
<dbReference type="PANTHER" id="PTHR43095">
    <property type="entry name" value="SUGAR KINASE"/>
    <property type="match status" value="1"/>
</dbReference>
<evidence type="ECO:0000313" key="7">
    <source>
        <dbReference type="Proteomes" id="UP001139353"/>
    </source>
</evidence>
<dbReference type="GO" id="GO:0005975">
    <property type="term" value="P:carbohydrate metabolic process"/>
    <property type="evidence" value="ECO:0007669"/>
    <property type="project" value="InterPro"/>
</dbReference>
<dbReference type="CDD" id="cd07779">
    <property type="entry name" value="ASKHA_NBD_FGGY_YgcE-like"/>
    <property type="match status" value="1"/>
</dbReference>
<dbReference type="InterPro" id="IPR000577">
    <property type="entry name" value="Carb_kinase_FGGY"/>
</dbReference>
<dbReference type="Pfam" id="PF02782">
    <property type="entry name" value="FGGY_C"/>
    <property type="match status" value="1"/>
</dbReference>
<accession>A0A9X1YH12</accession>
<name>A0A9X1YH12_9BURK</name>
<feature type="domain" description="Carbohydrate kinase FGGY C-terminal" evidence="5">
    <location>
        <begin position="268"/>
        <end position="460"/>
    </location>
</feature>
<sequence length="524" mass="57177">MTVARPDDLLLSIDCGTQSVRALLFDPLGNLVAKSQLALDDYVVEQPGWMAHDVDGFWAASARACRQLWLDRPELAARVRGVTVTTQRGTIMPIDAQGNAALPALVWLDQRRAAKVPQIGVAWRTAFRLAGVADTIRYFQREAEVNWWAENEPAAWARTHKVLLLSGLINWKLTGEFVDSVGSQVGYVPFDFKAHAWAKPSDWKWQALSVRREQLPELRPVGSTLGRVSAAASTATGIPAGTPVIAAAADKACEVLGSGCLEPHVGGISYGTTATINVCTRKYAEALSFVPPYPAALPDHFDSEVQIFRGYWMVRWFKEQFGDRERNAAQERGVAPEALLDELVAAVPPGSLGLVLQPYWTPGIRHPGPDAKGAIIGFGDAHTRAHVYRAILEGLGYALRDGRERVEKKTGVALTELRVSGGGSQSDAALQLTADIFRLPASRPHVYETSGLGAAIDCAVGLGLHADFPSAVRAMTRVARTFEPDARNAALYDQLYEQVYQKMYPRLAPLYARIRAITGYPARD</sequence>
<reference evidence="6" key="1">
    <citation type="submission" date="2021-11" db="EMBL/GenBank/DDBJ databases">
        <title>BS-T2-15 a new species belonging to the Comamonadaceae family isolated from the soil of a French oak forest.</title>
        <authorList>
            <person name="Mieszkin S."/>
            <person name="Alain K."/>
        </authorList>
    </citation>
    <scope>NUCLEOTIDE SEQUENCE</scope>
    <source>
        <strain evidence="6">BS-T2-15</strain>
    </source>
</reference>
<evidence type="ECO:0000256" key="1">
    <source>
        <dbReference type="ARBA" id="ARBA00009156"/>
    </source>
</evidence>
<dbReference type="PANTHER" id="PTHR43095:SF5">
    <property type="entry name" value="XYLULOSE KINASE"/>
    <property type="match status" value="1"/>
</dbReference>
<comment type="similarity">
    <text evidence="1">Belongs to the FGGY kinase family.</text>
</comment>
<dbReference type="InterPro" id="IPR018485">
    <property type="entry name" value="FGGY_C"/>
</dbReference>
<dbReference type="GO" id="GO:0016301">
    <property type="term" value="F:kinase activity"/>
    <property type="evidence" value="ECO:0007669"/>
    <property type="project" value="UniProtKB-KW"/>
</dbReference>
<keyword evidence="2" id="KW-0808">Transferase</keyword>
<dbReference type="EMBL" id="JAJLJH010000001">
    <property type="protein sequence ID" value="MCK9685275.1"/>
    <property type="molecule type" value="Genomic_DNA"/>
</dbReference>
<comment type="caution">
    <text evidence="6">The sequence shown here is derived from an EMBL/GenBank/DDBJ whole genome shotgun (WGS) entry which is preliminary data.</text>
</comment>
<evidence type="ECO:0000256" key="2">
    <source>
        <dbReference type="ARBA" id="ARBA00022679"/>
    </source>
</evidence>
<dbReference type="PIRSF" id="PIRSF000538">
    <property type="entry name" value="GlpK"/>
    <property type="match status" value="1"/>
</dbReference>
<keyword evidence="3 6" id="KW-0418">Kinase</keyword>
<dbReference type="SUPFAM" id="SSF53067">
    <property type="entry name" value="Actin-like ATPase domain"/>
    <property type="match status" value="2"/>
</dbReference>
<dbReference type="RefSeq" id="WP_275681283.1">
    <property type="nucleotide sequence ID" value="NZ_JAJLJH010000001.1"/>
</dbReference>
<protein>
    <submittedName>
        <fullName evidence="6">FGGY-family carbohydrate kinase</fullName>
    </submittedName>
</protein>
<dbReference type="InterPro" id="IPR018484">
    <property type="entry name" value="FGGY_N"/>
</dbReference>
<organism evidence="6 7">
    <name type="scientific">Scleromatobacter humisilvae</name>
    <dbReference type="NCBI Taxonomy" id="2897159"/>
    <lineage>
        <taxon>Bacteria</taxon>
        <taxon>Pseudomonadati</taxon>
        <taxon>Pseudomonadota</taxon>
        <taxon>Betaproteobacteria</taxon>
        <taxon>Burkholderiales</taxon>
        <taxon>Sphaerotilaceae</taxon>
        <taxon>Scleromatobacter</taxon>
    </lineage>
</organism>
<feature type="domain" description="Carbohydrate kinase FGGY N-terminal" evidence="4">
    <location>
        <begin position="10"/>
        <end position="257"/>
    </location>
</feature>
<dbReference type="AlphaFoldDB" id="A0A9X1YH12"/>
<evidence type="ECO:0000256" key="3">
    <source>
        <dbReference type="ARBA" id="ARBA00022777"/>
    </source>
</evidence>
<dbReference type="Gene3D" id="3.30.420.40">
    <property type="match status" value="2"/>
</dbReference>
<evidence type="ECO:0000259" key="4">
    <source>
        <dbReference type="Pfam" id="PF00370"/>
    </source>
</evidence>
<dbReference type="Proteomes" id="UP001139353">
    <property type="component" value="Unassembled WGS sequence"/>
</dbReference>
<evidence type="ECO:0000313" key="6">
    <source>
        <dbReference type="EMBL" id="MCK9685275.1"/>
    </source>
</evidence>